<feature type="transmembrane region" description="Helical" evidence="8">
    <location>
        <begin position="335"/>
        <end position="354"/>
    </location>
</feature>
<keyword evidence="9" id="KW-0732">Signal</keyword>
<dbReference type="Gene3D" id="3.30.565.10">
    <property type="entry name" value="Histidine kinase-like ATPase, C-terminal domain"/>
    <property type="match status" value="1"/>
</dbReference>
<keyword evidence="5" id="KW-0547">Nucleotide-binding</keyword>
<dbReference type="OrthoDB" id="1397473at2"/>
<evidence type="ECO:0000313" key="11">
    <source>
        <dbReference type="EMBL" id="OBY63048.1"/>
    </source>
</evidence>
<dbReference type="Gene3D" id="3.30.450.20">
    <property type="entry name" value="PAS domain"/>
    <property type="match status" value="1"/>
</dbReference>
<feature type="signal peptide" evidence="9">
    <location>
        <begin position="1"/>
        <end position="21"/>
    </location>
</feature>
<comment type="caution">
    <text evidence="11">The sequence shown here is derived from an EMBL/GenBank/DDBJ whole genome shotgun (WGS) entry which is preliminary data.</text>
</comment>
<protein>
    <recommendedName>
        <fullName evidence="2">histidine kinase</fullName>
        <ecNumber evidence="2">2.7.13.3</ecNumber>
    </recommendedName>
</protein>
<dbReference type="KEGG" id="pob:LPB03_13020"/>
<evidence type="ECO:0000256" key="6">
    <source>
        <dbReference type="ARBA" id="ARBA00022777"/>
    </source>
</evidence>
<evidence type="ECO:0000256" key="5">
    <source>
        <dbReference type="ARBA" id="ARBA00022741"/>
    </source>
</evidence>
<accession>A0A1B8TU28</accession>
<evidence type="ECO:0000259" key="10">
    <source>
        <dbReference type="Pfam" id="PF07568"/>
    </source>
</evidence>
<dbReference type="PANTHER" id="PTHR41523">
    <property type="entry name" value="TWO-COMPONENT SYSTEM SENSOR PROTEIN"/>
    <property type="match status" value="1"/>
</dbReference>
<keyword evidence="12" id="KW-1185">Reference proteome</keyword>
<keyword evidence="3" id="KW-0597">Phosphoprotein</keyword>
<dbReference type="Proteomes" id="UP000092584">
    <property type="component" value="Unassembled WGS sequence"/>
</dbReference>
<dbReference type="InterPro" id="IPR011495">
    <property type="entry name" value="Sig_transdc_His_kin_sub2_dim/P"/>
</dbReference>
<reference evidence="12" key="1">
    <citation type="submission" date="2016-02" db="EMBL/GenBank/DDBJ databases">
        <authorList>
            <person name="Shin S.-K."/>
            <person name="Yi H."/>
            <person name="Kim E."/>
        </authorList>
    </citation>
    <scope>NUCLEOTIDE SEQUENCE [LARGE SCALE GENOMIC DNA]</scope>
    <source>
        <strain evidence="12">LPB0003</strain>
    </source>
</reference>
<dbReference type="RefSeq" id="WP_065320025.1">
    <property type="nucleotide sequence ID" value="NZ_CP017477.1"/>
</dbReference>
<evidence type="ECO:0000313" key="12">
    <source>
        <dbReference type="Proteomes" id="UP000092584"/>
    </source>
</evidence>
<gene>
    <name evidence="11" type="ORF">LPB3_13035</name>
</gene>
<name>A0A1B8TU28_9FLAO</name>
<evidence type="ECO:0000256" key="9">
    <source>
        <dbReference type="SAM" id="SignalP"/>
    </source>
</evidence>
<keyword evidence="7" id="KW-0067">ATP-binding</keyword>
<keyword evidence="6" id="KW-0418">Kinase</keyword>
<dbReference type="Pfam" id="PF07568">
    <property type="entry name" value="HisKA_2"/>
    <property type="match status" value="1"/>
</dbReference>
<evidence type="ECO:0000256" key="2">
    <source>
        <dbReference type="ARBA" id="ARBA00012438"/>
    </source>
</evidence>
<evidence type="ECO:0000256" key="7">
    <source>
        <dbReference type="ARBA" id="ARBA00022840"/>
    </source>
</evidence>
<keyword evidence="8" id="KW-0472">Membrane</keyword>
<dbReference type="GO" id="GO:0005524">
    <property type="term" value="F:ATP binding"/>
    <property type="evidence" value="ECO:0007669"/>
    <property type="project" value="UniProtKB-KW"/>
</dbReference>
<proteinExistence type="predicted"/>
<organism evidence="11 12">
    <name type="scientific">Polaribacter vadi</name>
    <dbReference type="NCBI Taxonomy" id="1774273"/>
    <lineage>
        <taxon>Bacteria</taxon>
        <taxon>Pseudomonadati</taxon>
        <taxon>Bacteroidota</taxon>
        <taxon>Flavobacteriia</taxon>
        <taxon>Flavobacteriales</taxon>
        <taxon>Flavobacteriaceae</taxon>
    </lineage>
</organism>
<evidence type="ECO:0000256" key="4">
    <source>
        <dbReference type="ARBA" id="ARBA00022679"/>
    </source>
</evidence>
<feature type="domain" description="Signal transduction histidine kinase subgroup 2 dimerisation and phosphoacceptor" evidence="10">
    <location>
        <begin position="384"/>
        <end position="455"/>
    </location>
</feature>
<evidence type="ECO:0000256" key="1">
    <source>
        <dbReference type="ARBA" id="ARBA00000085"/>
    </source>
</evidence>
<comment type="catalytic activity">
    <reaction evidence="1">
        <text>ATP + protein L-histidine = ADP + protein N-phospho-L-histidine.</text>
        <dbReference type="EC" id="2.7.13.3"/>
    </reaction>
</comment>
<sequence>MKLKITFLTTFFLLISFLSEAQNGEPIFKELEKDLTSNRVVKVLRIIDSIISTNTLSKKKINDLKSLKVCCLVQQSKLPEALTLSSTILENSKELSERGEVILRIQRALIFEFFNDAELGFLEFKKLEEIYRKREKDKYYGQYLYRKSSFYTILQPVLKSDSLALDFAERGITFGEKNNYREVSGISKLLKSKYVPKDEKIKLAKEALKDFKQIDDFSHLSIIYVVIAKQVSDSKNMALAHKYLDSALFLLEKINDIHYKADAYEKKYLLFEIENKPDSALVYYKKYHKSKMVASLELQGNEIAKIKLNNKIENQKLEVQISKKKLLLSQNNNKFLTFFVVGILFLLAIIFFLYRNLVSKNKKIDDQNNILKESVKHKGLLLQELNHRVKNNLSLIISLIKFQSQEINEQFYIEKFKHLENRINTIAIAHEQFIYADNKIEGEFYNLEEYLQKIASLINLSTRKIEYQQDISAIKLNIDTALPIGILMNELISNSIEHAVTEDVLKINVKIEKTNNLIHLYYKDSGTSFKRDSKKATLGLFIIDSMVAQLNGKIEQKKSTFKIILKYKN</sequence>
<dbReference type="EC" id="2.7.13.3" evidence="2"/>
<dbReference type="STRING" id="1774273.LPB03_13020"/>
<dbReference type="AlphaFoldDB" id="A0A1B8TU28"/>
<keyword evidence="4" id="KW-0808">Transferase</keyword>
<dbReference type="SUPFAM" id="SSF55874">
    <property type="entry name" value="ATPase domain of HSP90 chaperone/DNA topoisomerase II/histidine kinase"/>
    <property type="match status" value="1"/>
</dbReference>
<dbReference type="PANTHER" id="PTHR41523:SF8">
    <property type="entry name" value="ETHYLENE RESPONSE SENSOR PROTEIN"/>
    <property type="match status" value="1"/>
</dbReference>
<dbReference type="EMBL" id="LSFM01000023">
    <property type="protein sequence ID" value="OBY63048.1"/>
    <property type="molecule type" value="Genomic_DNA"/>
</dbReference>
<evidence type="ECO:0000256" key="3">
    <source>
        <dbReference type="ARBA" id="ARBA00022553"/>
    </source>
</evidence>
<evidence type="ECO:0000256" key="8">
    <source>
        <dbReference type="SAM" id="Phobius"/>
    </source>
</evidence>
<dbReference type="InterPro" id="IPR036890">
    <property type="entry name" value="HATPase_C_sf"/>
</dbReference>
<keyword evidence="8" id="KW-1133">Transmembrane helix</keyword>
<dbReference type="GO" id="GO:0004673">
    <property type="term" value="F:protein histidine kinase activity"/>
    <property type="evidence" value="ECO:0007669"/>
    <property type="project" value="UniProtKB-EC"/>
</dbReference>
<feature type="chain" id="PRO_5008615575" description="histidine kinase" evidence="9">
    <location>
        <begin position="22"/>
        <end position="569"/>
    </location>
</feature>
<keyword evidence="8" id="KW-0812">Transmembrane</keyword>